<proteinExistence type="predicted"/>
<organism evidence="1">
    <name type="scientific">marine sediment metagenome</name>
    <dbReference type="NCBI Taxonomy" id="412755"/>
    <lineage>
        <taxon>unclassified sequences</taxon>
        <taxon>metagenomes</taxon>
        <taxon>ecological metagenomes</taxon>
    </lineage>
</organism>
<dbReference type="AlphaFoldDB" id="A0A0F8WXJ1"/>
<dbReference type="EMBL" id="LAZR01062415">
    <property type="protein sequence ID" value="KKK61562.1"/>
    <property type="molecule type" value="Genomic_DNA"/>
</dbReference>
<reference evidence="1" key="1">
    <citation type="journal article" date="2015" name="Nature">
        <title>Complex archaea that bridge the gap between prokaryotes and eukaryotes.</title>
        <authorList>
            <person name="Spang A."/>
            <person name="Saw J.H."/>
            <person name="Jorgensen S.L."/>
            <person name="Zaremba-Niedzwiedzka K."/>
            <person name="Martijn J."/>
            <person name="Lind A.E."/>
            <person name="van Eijk R."/>
            <person name="Schleper C."/>
            <person name="Guy L."/>
            <person name="Ettema T.J."/>
        </authorList>
    </citation>
    <scope>NUCLEOTIDE SEQUENCE</scope>
</reference>
<evidence type="ECO:0000313" key="1">
    <source>
        <dbReference type="EMBL" id="KKK61562.1"/>
    </source>
</evidence>
<feature type="non-terminal residue" evidence="1">
    <location>
        <position position="64"/>
    </location>
</feature>
<sequence>MSNFDGTYVRFFKTGDTDNVAMSTLFYDQDNNLRPLASGEVFYLTSLGWSHGSAFVGNIHDGAG</sequence>
<accession>A0A0F8WXJ1</accession>
<protein>
    <submittedName>
        <fullName evidence="1">Uncharacterized protein</fullName>
    </submittedName>
</protein>
<comment type="caution">
    <text evidence="1">The sequence shown here is derived from an EMBL/GenBank/DDBJ whole genome shotgun (WGS) entry which is preliminary data.</text>
</comment>
<gene>
    <name evidence="1" type="ORF">LCGC14_3013080</name>
</gene>
<name>A0A0F8WXJ1_9ZZZZ</name>